<feature type="region of interest" description="Disordered" evidence="1">
    <location>
        <begin position="1"/>
        <end position="22"/>
    </location>
</feature>
<comment type="caution">
    <text evidence="2">The sequence shown here is derived from an EMBL/GenBank/DDBJ whole genome shotgun (WGS) entry which is preliminary data.</text>
</comment>
<dbReference type="OrthoDB" id="3262135at2759"/>
<accession>A0A4S4L0U2</accession>
<proteinExistence type="predicted"/>
<feature type="non-terminal residue" evidence="2">
    <location>
        <position position="304"/>
    </location>
</feature>
<reference evidence="2 3" key="1">
    <citation type="submission" date="2019-02" db="EMBL/GenBank/DDBJ databases">
        <title>Genome sequencing of the rare red list fungi Bondarzewia mesenterica.</title>
        <authorList>
            <person name="Buettner E."/>
            <person name="Kellner H."/>
        </authorList>
    </citation>
    <scope>NUCLEOTIDE SEQUENCE [LARGE SCALE GENOMIC DNA]</scope>
    <source>
        <strain evidence="2 3">DSM 108281</strain>
    </source>
</reference>
<keyword evidence="3" id="KW-1185">Reference proteome</keyword>
<feature type="compositionally biased region" description="Pro residues" evidence="1">
    <location>
        <begin position="42"/>
        <end position="58"/>
    </location>
</feature>
<evidence type="ECO:0000256" key="1">
    <source>
        <dbReference type="SAM" id="MobiDB-lite"/>
    </source>
</evidence>
<name>A0A4S4L0U2_9AGAM</name>
<dbReference type="Proteomes" id="UP000310158">
    <property type="component" value="Unassembled WGS sequence"/>
</dbReference>
<evidence type="ECO:0000313" key="2">
    <source>
        <dbReference type="EMBL" id="THH04667.1"/>
    </source>
</evidence>
<dbReference type="AlphaFoldDB" id="A0A4S4L0U2"/>
<gene>
    <name evidence="2" type="ORF">EW146_g10120</name>
</gene>
<feature type="region of interest" description="Disordered" evidence="1">
    <location>
        <begin position="39"/>
        <end position="113"/>
    </location>
</feature>
<feature type="region of interest" description="Disordered" evidence="1">
    <location>
        <begin position="238"/>
        <end position="257"/>
    </location>
</feature>
<dbReference type="EMBL" id="SGPL01001120">
    <property type="protein sequence ID" value="THH04667.1"/>
    <property type="molecule type" value="Genomic_DNA"/>
</dbReference>
<sequence length="304" mass="33101">MEYYTRPRRGLSITSPSDSSLDTDEFTAARAILEDHSIYIFPNPPSAPPSPLPSPAPSAVPTDFTFPDSRSSLRENSVRGASLAPSSQNSEPEWEEVAASPQTGAPPTLDESGLREGIWRTEWVMEDGIQENESLLEEEITRASRWDFISLRRIHSGSFPSTEQSTSFQNTRVFPLKLPPNLRTRTLSAASSSSSPTPHPRIQIPLLSFFASILSIDNDTLHLIAQTPSHSILFAGLPAPPEEGAEQSGEEDPPHGMTKLFISADEDLLLKKGIGVACDSSSNDSSHPTSFVTSPFIGLFDLVK</sequence>
<evidence type="ECO:0000313" key="3">
    <source>
        <dbReference type="Proteomes" id="UP000310158"/>
    </source>
</evidence>
<protein>
    <submittedName>
        <fullName evidence="2">Uncharacterized protein</fullName>
    </submittedName>
</protein>
<organism evidence="2 3">
    <name type="scientific">Bondarzewia mesenterica</name>
    <dbReference type="NCBI Taxonomy" id="1095465"/>
    <lineage>
        <taxon>Eukaryota</taxon>
        <taxon>Fungi</taxon>
        <taxon>Dikarya</taxon>
        <taxon>Basidiomycota</taxon>
        <taxon>Agaricomycotina</taxon>
        <taxon>Agaricomycetes</taxon>
        <taxon>Russulales</taxon>
        <taxon>Bondarzewiaceae</taxon>
        <taxon>Bondarzewia</taxon>
    </lineage>
</organism>